<dbReference type="PROSITE" id="PS50931">
    <property type="entry name" value="HTH_LYSR"/>
    <property type="match status" value="1"/>
</dbReference>
<keyword evidence="3 6" id="KW-0238">DNA-binding</keyword>
<sequence length="312" mass="35359">MRLILELSRVLDKRFLLDINIDISDINGMDIDQIKTFLSVVANGSFLEAAGRLYVTQSTVSTRIQRLEAYLGVTLFVRNRSGAVLTLSGHRFLRHAKSLLLTLEQARHDIGLPSRFRASITVGTRIALWEELMPRWVGEMRKQAPDISIRSEIGFEEDLMRSLVEGRMDVGIMYTPQHSPGLQIEHLFDETLALFTTDPDKPWPNDDYIYVEWGPAFYALHSSRYPDLESPPQTVNIGWLGVQLILCNGGSCFLPTRMAEPLVQAGKLFHVADSPQFRLPTYMVFPRNSDSIVLQQVLDSLRLLAGRQKAMN</sequence>
<dbReference type="SUPFAM" id="SSF46785">
    <property type="entry name" value="Winged helix' DNA-binding domain"/>
    <property type="match status" value="1"/>
</dbReference>
<dbReference type="Pfam" id="PF00126">
    <property type="entry name" value="HTH_1"/>
    <property type="match status" value="1"/>
</dbReference>
<accession>A0A2S6H789</accession>
<dbReference type="FunFam" id="1.10.10.10:FF:000001">
    <property type="entry name" value="LysR family transcriptional regulator"/>
    <property type="match status" value="1"/>
</dbReference>
<evidence type="ECO:0000259" key="5">
    <source>
        <dbReference type="PROSITE" id="PS50931"/>
    </source>
</evidence>
<dbReference type="AlphaFoldDB" id="A0A2S6H789"/>
<reference evidence="6 7" key="1">
    <citation type="submission" date="2018-02" db="EMBL/GenBank/DDBJ databases">
        <title>Subsurface microbial communities from deep shales in Ohio and West Virginia, USA.</title>
        <authorList>
            <person name="Wrighton K."/>
        </authorList>
    </citation>
    <scope>NUCLEOTIDE SEQUENCE [LARGE SCALE GENOMIC DNA]</scope>
    <source>
        <strain evidence="6 7">OWC-G53F</strain>
    </source>
</reference>
<dbReference type="GO" id="GO:0000976">
    <property type="term" value="F:transcription cis-regulatory region binding"/>
    <property type="evidence" value="ECO:0007669"/>
    <property type="project" value="TreeGrafter"/>
</dbReference>
<dbReference type="PANTHER" id="PTHR30126:SF21">
    <property type="entry name" value="TRANSCRIPTIONAL REGULATOR-RELATED"/>
    <property type="match status" value="1"/>
</dbReference>
<keyword evidence="4" id="KW-0804">Transcription</keyword>
<proteinExistence type="inferred from homology"/>
<gene>
    <name evidence="6" type="ORF">B0F88_102260</name>
</gene>
<evidence type="ECO:0000313" key="6">
    <source>
        <dbReference type="EMBL" id="PPK73280.1"/>
    </source>
</evidence>
<evidence type="ECO:0000256" key="2">
    <source>
        <dbReference type="ARBA" id="ARBA00023015"/>
    </source>
</evidence>
<feature type="domain" description="HTH lysR-type" evidence="5">
    <location>
        <begin position="29"/>
        <end position="86"/>
    </location>
</feature>
<dbReference type="RefSeq" id="WP_258076547.1">
    <property type="nucleotide sequence ID" value="NZ_PTIY01000002.1"/>
</dbReference>
<name>A0A2S6H789_9GAMM</name>
<evidence type="ECO:0000256" key="3">
    <source>
        <dbReference type="ARBA" id="ARBA00023125"/>
    </source>
</evidence>
<evidence type="ECO:0000313" key="7">
    <source>
        <dbReference type="Proteomes" id="UP000238071"/>
    </source>
</evidence>
<dbReference type="SUPFAM" id="SSF53850">
    <property type="entry name" value="Periplasmic binding protein-like II"/>
    <property type="match status" value="1"/>
</dbReference>
<dbReference type="Gene3D" id="3.40.190.10">
    <property type="entry name" value="Periplasmic binding protein-like II"/>
    <property type="match status" value="2"/>
</dbReference>
<evidence type="ECO:0000256" key="1">
    <source>
        <dbReference type="ARBA" id="ARBA00009437"/>
    </source>
</evidence>
<comment type="similarity">
    <text evidence="1">Belongs to the LysR transcriptional regulatory family.</text>
</comment>
<dbReference type="InterPro" id="IPR000847">
    <property type="entry name" value="LysR_HTH_N"/>
</dbReference>
<dbReference type="EMBL" id="PTIY01000002">
    <property type="protein sequence ID" value="PPK73280.1"/>
    <property type="molecule type" value="Genomic_DNA"/>
</dbReference>
<organism evidence="6 7">
    <name type="scientific">Methylobacter tundripaludum</name>
    <dbReference type="NCBI Taxonomy" id="173365"/>
    <lineage>
        <taxon>Bacteria</taxon>
        <taxon>Pseudomonadati</taxon>
        <taxon>Pseudomonadota</taxon>
        <taxon>Gammaproteobacteria</taxon>
        <taxon>Methylococcales</taxon>
        <taxon>Methylococcaceae</taxon>
        <taxon>Methylobacter</taxon>
    </lineage>
</organism>
<dbReference type="PANTHER" id="PTHR30126">
    <property type="entry name" value="HTH-TYPE TRANSCRIPTIONAL REGULATOR"/>
    <property type="match status" value="1"/>
</dbReference>
<dbReference type="InterPro" id="IPR036388">
    <property type="entry name" value="WH-like_DNA-bd_sf"/>
</dbReference>
<evidence type="ECO:0000256" key="4">
    <source>
        <dbReference type="ARBA" id="ARBA00023163"/>
    </source>
</evidence>
<dbReference type="InterPro" id="IPR036390">
    <property type="entry name" value="WH_DNA-bd_sf"/>
</dbReference>
<keyword evidence="7" id="KW-1185">Reference proteome</keyword>
<comment type="caution">
    <text evidence="6">The sequence shown here is derived from an EMBL/GenBank/DDBJ whole genome shotgun (WGS) entry which is preliminary data.</text>
</comment>
<dbReference type="GO" id="GO:0003700">
    <property type="term" value="F:DNA-binding transcription factor activity"/>
    <property type="evidence" value="ECO:0007669"/>
    <property type="project" value="InterPro"/>
</dbReference>
<dbReference type="PRINTS" id="PR00039">
    <property type="entry name" value="HTHLYSR"/>
</dbReference>
<dbReference type="Proteomes" id="UP000238071">
    <property type="component" value="Unassembled WGS sequence"/>
</dbReference>
<keyword evidence="2" id="KW-0805">Transcription regulation</keyword>
<dbReference type="Gene3D" id="1.10.10.10">
    <property type="entry name" value="Winged helix-like DNA-binding domain superfamily/Winged helix DNA-binding domain"/>
    <property type="match status" value="1"/>
</dbReference>
<dbReference type="Pfam" id="PF03466">
    <property type="entry name" value="LysR_substrate"/>
    <property type="match status" value="1"/>
</dbReference>
<dbReference type="InterPro" id="IPR005119">
    <property type="entry name" value="LysR_subst-bd"/>
</dbReference>
<protein>
    <submittedName>
        <fullName evidence="6">DNA-binding transcriptional LysR family regulator</fullName>
    </submittedName>
</protein>